<dbReference type="CDD" id="cd24048">
    <property type="entry name" value="ASKHA_NBD_FtsA"/>
    <property type="match status" value="1"/>
</dbReference>
<reference evidence="8 9" key="1">
    <citation type="submission" date="2018-02" db="EMBL/GenBank/DDBJ databases">
        <title>The draft genome of Phyllobacterium sp. 1N-3.</title>
        <authorList>
            <person name="Liu L."/>
            <person name="Li L."/>
            <person name="Zhang X."/>
            <person name="Wang T."/>
            <person name="Liang L."/>
        </authorList>
    </citation>
    <scope>NUCLEOTIDE SEQUENCE [LARGE SCALE GENOMIC DNA]</scope>
    <source>
        <strain evidence="8 9">1N-3</strain>
    </source>
</reference>
<dbReference type="InterPro" id="IPR043129">
    <property type="entry name" value="ATPase_NBD"/>
</dbReference>
<dbReference type="EMBL" id="PVBR01000002">
    <property type="protein sequence ID" value="PRD45188.1"/>
    <property type="molecule type" value="Genomic_DNA"/>
</dbReference>
<evidence type="ECO:0000256" key="5">
    <source>
        <dbReference type="HAMAP-Rule" id="MF_02033"/>
    </source>
</evidence>
<dbReference type="InterPro" id="IPR020823">
    <property type="entry name" value="Cell_div_FtsA"/>
</dbReference>
<dbReference type="GO" id="GO:0032153">
    <property type="term" value="C:cell division site"/>
    <property type="evidence" value="ECO:0007669"/>
    <property type="project" value="UniProtKB-UniRule"/>
</dbReference>
<evidence type="ECO:0000256" key="1">
    <source>
        <dbReference type="ARBA" id="ARBA00022475"/>
    </source>
</evidence>
<dbReference type="Gene3D" id="3.30.420.40">
    <property type="match status" value="1"/>
</dbReference>
<protein>
    <recommendedName>
        <fullName evidence="5 6">Cell division protein FtsA</fullName>
    </recommendedName>
</protein>
<evidence type="ECO:0000313" key="9">
    <source>
        <dbReference type="Proteomes" id="UP000239434"/>
    </source>
</evidence>
<dbReference type="GO" id="GO:0009898">
    <property type="term" value="C:cytoplasmic side of plasma membrane"/>
    <property type="evidence" value="ECO:0007669"/>
    <property type="project" value="UniProtKB-UniRule"/>
</dbReference>
<keyword evidence="1 5" id="KW-1003">Cell membrane</keyword>
<evidence type="ECO:0000259" key="7">
    <source>
        <dbReference type="SMART" id="SM00842"/>
    </source>
</evidence>
<keyword evidence="9" id="KW-1185">Reference proteome</keyword>
<dbReference type="InterPro" id="IPR003494">
    <property type="entry name" value="SHS2_FtsA"/>
</dbReference>
<dbReference type="RefSeq" id="WP_105740443.1">
    <property type="nucleotide sequence ID" value="NZ_PVBR01000002.1"/>
</dbReference>
<dbReference type="Pfam" id="PF14450">
    <property type="entry name" value="FtsA"/>
    <property type="match status" value="2"/>
</dbReference>
<organism evidence="8 9">
    <name type="scientific">Phyllobacterium phragmitis</name>
    <dbReference type="NCBI Taxonomy" id="2670329"/>
    <lineage>
        <taxon>Bacteria</taxon>
        <taxon>Pseudomonadati</taxon>
        <taxon>Pseudomonadota</taxon>
        <taxon>Alphaproteobacteria</taxon>
        <taxon>Hyphomicrobiales</taxon>
        <taxon>Phyllobacteriaceae</taxon>
        <taxon>Phyllobacterium</taxon>
    </lineage>
</organism>
<dbReference type="AlphaFoldDB" id="A0A2S9IXF3"/>
<dbReference type="HAMAP" id="MF_02033">
    <property type="entry name" value="FtsA"/>
    <property type="match status" value="1"/>
</dbReference>
<evidence type="ECO:0000256" key="6">
    <source>
        <dbReference type="PIRNR" id="PIRNR003101"/>
    </source>
</evidence>
<dbReference type="PIRSF" id="PIRSF003101">
    <property type="entry name" value="FtsA"/>
    <property type="match status" value="1"/>
</dbReference>
<gene>
    <name evidence="5 8" type="primary">ftsA</name>
    <name evidence="8" type="ORF">C5748_02905</name>
</gene>
<dbReference type="InterPro" id="IPR050696">
    <property type="entry name" value="FtsA/MreB"/>
</dbReference>
<dbReference type="SUPFAM" id="SSF53067">
    <property type="entry name" value="Actin-like ATPase domain"/>
    <property type="match status" value="2"/>
</dbReference>
<dbReference type="Gene3D" id="3.30.1490.110">
    <property type="match status" value="1"/>
</dbReference>
<feature type="domain" description="SHS2" evidence="7">
    <location>
        <begin position="22"/>
        <end position="218"/>
    </location>
</feature>
<comment type="similarity">
    <text evidence="5 6">Belongs to the FtsA/MreB family.</text>
</comment>
<accession>A0A2S9IXF3</accession>
<evidence type="ECO:0000256" key="3">
    <source>
        <dbReference type="ARBA" id="ARBA00023136"/>
    </source>
</evidence>
<keyword evidence="3 5" id="KW-0472">Membrane</keyword>
<proteinExistence type="inferred from homology"/>
<comment type="caution">
    <text evidence="8">The sequence shown here is derived from an EMBL/GenBank/DDBJ whole genome shotgun (WGS) entry which is preliminary data.</text>
</comment>
<comment type="subunit">
    <text evidence="5">Self-interacts. Interacts with FtsZ.</text>
</comment>
<dbReference type="PANTHER" id="PTHR32432:SF4">
    <property type="entry name" value="CELL DIVISION PROTEIN FTSA"/>
    <property type="match status" value="1"/>
</dbReference>
<name>A0A2S9IXF3_9HYPH</name>
<dbReference type="SMART" id="SM00842">
    <property type="entry name" value="FtsA"/>
    <property type="match status" value="1"/>
</dbReference>
<evidence type="ECO:0000256" key="4">
    <source>
        <dbReference type="ARBA" id="ARBA00023306"/>
    </source>
</evidence>
<dbReference type="PANTHER" id="PTHR32432">
    <property type="entry name" value="CELL DIVISION PROTEIN FTSA-RELATED"/>
    <property type="match status" value="1"/>
</dbReference>
<comment type="subcellular location">
    <subcellularLocation>
        <location evidence="5">Cell membrane</location>
        <topology evidence="5">Peripheral membrane protein</topology>
        <orientation evidence="5">Cytoplasmic side</orientation>
    </subcellularLocation>
    <text evidence="5">Localizes to the Z ring in an FtsZ-dependent manner. Targeted to the membrane through a conserved C-terminal amphipathic helix.</text>
</comment>
<keyword evidence="4 5" id="KW-0131">Cell cycle</keyword>
<dbReference type="NCBIfam" id="TIGR01174">
    <property type="entry name" value="ftsA"/>
    <property type="match status" value="1"/>
</dbReference>
<sequence>MSILGGKATSQAGSSGRRVRLLTVLDVGSSKVSCVIAKLKPREESAFLPGRTHRIEVLGIGHQKSRGVKSGVITDLDAAEQSIRLAVDAAERMAGLTVDSLIVNISAGRLKSENFSASVSLGGHEIDRADIRRVLAAGAKQALAAERHLVHSLPVGYTLDGERGIRDPLGMLGDTLGVDMHVLTADAAPLRNLELCINRCHLSVEAIVATPYASGLSALVDDEAEMGAACIDMGGGTTTISVFSEGKFIHADAIAIGGNHVTMDLARGFSARMDDAERLKVMYGSALPSAADDRDLISVPPIGEDDRDVPNQYPRSVLTRIIRARVEETLELVRDRLNQSGLGHIVGKRVVLTGGASQLTGMPEVARRILARNVRIGRPLGVAGLPEAAKGAAFAATIGLLIYPQIAGLDERSVKANSASRMTGTGGRIQRVGQWLRESF</sequence>
<evidence type="ECO:0000313" key="8">
    <source>
        <dbReference type="EMBL" id="PRD45188.1"/>
    </source>
</evidence>
<comment type="function">
    <text evidence="5 6">Cell division protein that is involved in the assembly of the Z ring. May serve as a membrane anchor for the Z ring.</text>
</comment>
<dbReference type="GO" id="GO:0043093">
    <property type="term" value="P:FtsZ-dependent cytokinesis"/>
    <property type="evidence" value="ECO:0007669"/>
    <property type="project" value="UniProtKB-UniRule"/>
</dbReference>
<dbReference type="Proteomes" id="UP000239434">
    <property type="component" value="Unassembled WGS sequence"/>
</dbReference>
<dbReference type="Pfam" id="PF02491">
    <property type="entry name" value="SHS2_FTSA"/>
    <property type="match status" value="1"/>
</dbReference>
<keyword evidence="2 5" id="KW-0132">Cell division</keyword>
<evidence type="ECO:0000256" key="2">
    <source>
        <dbReference type="ARBA" id="ARBA00022618"/>
    </source>
</evidence>